<evidence type="ECO:0000259" key="2">
    <source>
        <dbReference type="Pfam" id="PF12697"/>
    </source>
</evidence>
<name>A0A024UBT5_9STRA</name>
<dbReference type="STRING" id="157072.A0A024UBT5"/>
<dbReference type="Gene3D" id="3.40.50.1820">
    <property type="entry name" value="alpha/beta hydrolase"/>
    <property type="match status" value="1"/>
</dbReference>
<dbReference type="PANTHER" id="PTHR43798">
    <property type="entry name" value="MONOACYLGLYCEROL LIPASE"/>
    <property type="match status" value="1"/>
</dbReference>
<sequence>MQVRPSLQPSRWRPRCRDRRHGNEGGHCHIPIFIMASFNQLPFVKFARDGNQYISYSKIDPTGPSPPAPRTFVCVAGLGETRYTYRFVAPLLAQAGHVVYMMDLRGMGDSSTGFTSYSVESCTEDIAAVVATIAGPVVMVGSSFAAACIVLLQAPNVVGSMLLGPFARDQPGFANKVFSFLAPALFARPYGVSMWISYWKTLFTTPSPDAAAYEAYLTSNMKDSGRLNALLRLLQASKANAGNHLETFTLPMIIGMGSTDPDFRSPEAEAQFLYNTIRSSVKKIVMYPNVKHYPQVECPSDVARDLLEAAF</sequence>
<feature type="domain" description="AB hydrolase-1" evidence="2">
    <location>
        <begin position="72"/>
        <end position="304"/>
    </location>
</feature>
<gene>
    <name evidence="3" type="ORF">H310_05524</name>
</gene>
<dbReference type="RefSeq" id="XP_008868482.1">
    <property type="nucleotide sequence ID" value="XM_008870260.1"/>
</dbReference>
<dbReference type="EMBL" id="KI913960">
    <property type="protein sequence ID" value="ETW03098.1"/>
    <property type="molecule type" value="Genomic_DNA"/>
</dbReference>
<dbReference type="GeneID" id="20082574"/>
<reference evidence="3" key="1">
    <citation type="submission" date="2013-12" db="EMBL/GenBank/DDBJ databases">
        <title>The Genome Sequence of Aphanomyces invadans NJM9701.</title>
        <authorList>
            <consortium name="The Broad Institute Genomics Platform"/>
            <person name="Russ C."/>
            <person name="Tyler B."/>
            <person name="van West P."/>
            <person name="Dieguez-Uribeondo J."/>
            <person name="Young S.K."/>
            <person name="Zeng Q."/>
            <person name="Gargeya S."/>
            <person name="Fitzgerald M."/>
            <person name="Abouelleil A."/>
            <person name="Alvarado L."/>
            <person name="Chapman S.B."/>
            <person name="Gainer-Dewar J."/>
            <person name="Goldberg J."/>
            <person name="Griggs A."/>
            <person name="Gujja S."/>
            <person name="Hansen M."/>
            <person name="Howarth C."/>
            <person name="Imamovic A."/>
            <person name="Ireland A."/>
            <person name="Larimer J."/>
            <person name="McCowan C."/>
            <person name="Murphy C."/>
            <person name="Pearson M."/>
            <person name="Poon T.W."/>
            <person name="Priest M."/>
            <person name="Roberts A."/>
            <person name="Saif S."/>
            <person name="Shea T."/>
            <person name="Sykes S."/>
            <person name="Wortman J."/>
            <person name="Nusbaum C."/>
            <person name="Birren B."/>
        </authorList>
    </citation>
    <scope>NUCLEOTIDE SEQUENCE [LARGE SCALE GENOMIC DNA]</scope>
    <source>
        <strain evidence="3">NJM9701</strain>
    </source>
</reference>
<evidence type="ECO:0000256" key="1">
    <source>
        <dbReference type="SAM" id="MobiDB-lite"/>
    </source>
</evidence>
<dbReference type="PANTHER" id="PTHR43798:SF33">
    <property type="entry name" value="HYDROLASE, PUTATIVE (AFU_ORTHOLOGUE AFUA_2G14860)-RELATED"/>
    <property type="match status" value="1"/>
</dbReference>
<proteinExistence type="predicted"/>
<dbReference type="VEuPathDB" id="FungiDB:H310_05524"/>
<dbReference type="OrthoDB" id="60131at2759"/>
<dbReference type="GO" id="GO:0016020">
    <property type="term" value="C:membrane"/>
    <property type="evidence" value="ECO:0007669"/>
    <property type="project" value="TreeGrafter"/>
</dbReference>
<dbReference type="SUPFAM" id="SSF53474">
    <property type="entry name" value="alpha/beta-Hydrolases"/>
    <property type="match status" value="1"/>
</dbReference>
<accession>A0A024UBT5</accession>
<feature type="region of interest" description="Disordered" evidence="1">
    <location>
        <begin position="1"/>
        <end position="22"/>
    </location>
</feature>
<dbReference type="InterPro" id="IPR000073">
    <property type="entry name" value="AB_hydrolase_1"/>
</dbReference>
<dbReference type="InterPro" id="IPR050266">
    <property type="entry name" value="AB_hydrolase_sf"/>
</dbReference>
<dbReference type="InterPro" id="IPR029058">
    <property type="entry name" value="AB_hydrolase_fold"/>
</dbReference>
<dbReference type="Pfam" id="PF12697">
    <property type="entry name" value="Abhydrolase_6"/>
    <property type="match status" value="1"/>
</dbReference>
<dbReference type="AlphaFoldDB" id="A0A024UBT5"/>
<organism evidence="3">
    <name type="scientific">Aphanomyces invadans</name>
    <dbReference type="NCBI Taxonomy" id="157072"/>
    <lineage>
        <taxon>Eukaryota</taxon>
        <taxon>Sar</taxon>
        <taxon>Stramenopiles</taxon>
        <taxon>Oomycota</taxon>
        <taxon>Saprolegniomycetes</taxon>
        <taxon>Saprolegniales</taxon>
        <taxon>Verrucalvaceae</taxon>
        <taxon>Aphanomyces</taxon>
    </lineage>
</organism>
<protein>
    <recommendedName>
        <fullName evidence="2">AB hydrolase-1 domain-containing protein</fullName>
    </recommendedName>
</protein>
<evidence type="ECO:0000313" key="3">
    <source>
        <dbReference type="EMBL" id="ETW03098.1"/>
    </source>
</evidence>